<evidence type="ECO:0000256" key="1">
    <source>
        <dbReference type="ARBA" id="ARBA00022741"/>
    </source>
</evidence>
<dbReference type="SUPFAM" id="SSF52540">
    <property type="entry name" value="P-loop containing nucleoside triphosphate hydrolases"/>
    <property type="match status" value="1"/>
</dbReference>
<sequence length="206" mass="21773">MLVGLTGGIAAGKSTVARALAAHGARIVDGDAAARAIVDPGTTDGAALLDRITALLGAEVRTADGSLDRAAVAARVFDDPALLSRYNALLRPALLAEVAARIAEARREPGVVVHEIPLLSRTTAPLPWTYDRVVTVEAAEAMRLRRLREERGHDAAEAERRLRAQGAEADRIAIADEVLRTDGTLADTLAATAVLWERLSAARPPR</sequence>
<keyword evidence="2 3" id="KW-0067">ATP-binding</keyword>
<evidence type="ECO:0000256" key="2">
    <source>
        <dbReference type="ARBA" id="ARBA00022840"/>
    </source>
</evidence>
<comment type="similarity">
    <text evidence="3">Belongs to the CoaE family.</text>
</comment>
<proteinExistence type="inferred from homology"/>
<dbReference type="EMBL" id="CP078076">
    <property type="protein sequence ID" value="UPL12780.1"/>
    <property type="molecule type" value="Genomic_DNA"/>
</dbReference>
<dbReference type="GO" id="GO:0004140">
    <property type="term" value="F:dephospho-CoA kinase activity"/>
    <property type="evidence" value="ECO:0007669"/>
    <property type="project" value="UniProtKB-EC"/>
</dbReference>
<comment type="catalytic activity">
    <reaction evidence="3">
        <text>3'-dephospho-CoA + ATP = ADP + CoA + H(+)</text>
        <dbReference type="Rhea" id="RHEA:18245"/>
        <dbReference type="ChEBI" id="CHEBI:15378"/>
        <dbReference type="ChEBI" id="CHEBI:30616"/>
        <dbReference type="ChEBI" id="CHEBI:57287"/>
        <dbReference type="ChEBI" id="CHEBI:57328"/>
        <dbReference type="ChEBI" id="CHEBI:456216"/>
        <dbReference type="EC" id="2.7.1.24"/>
    </reaction>
</comment>
<feature type="binding site" evidence="3">
    <location>
        <begin position="10"/>
        <end position="15"/>
    </location>
    <ligand>
        <name>ATP</name>
        <dbReference type="ChEBI" id="CHEBI:30616"/>
    </ligand>
</feature>
<keyword evidence="3 5" id="KW-0808">Transferase</keyword>
<evidence type="ECO:0000256" key="3">
    <source>
        <dbReference type="HAMAP-Rule" id="MF_00376"/>
    </source>
</evidence>
<keyword evidence="3 5" id="KW-0418">Kinase</keyword>
<comment type="pathway">
    <text evidence="3">Cofactor biosynthesis; coenzyme A biosynthesis; CoA from (R)-pantothenate: step 5/5.</text>
</comment>
<dbReference type="Proteomes" id="UP000831467">
    <property type="component" value="Chromosome"/>
</dbReference>
<comment type="function">
    <text evidence="3">Catalyzes the phosphorylation of the 3'-hydroxyl group of dephosphocoenzyme A to form coenzyme A.</text>
</comment>
<keyword evidence="3" id="KW-0963">Cytoplasm</keyword>
<dbReference type="PROSITE" id="PS51219">
    <property type="entry name" value="DPCK"/>
    <property type="match status" value="1"/>
</dbReference>
<evidence type="ECO:0000256" key="4">
    <source>
        <dbReference type="NCBIfam" id="TIGR00152"/>
    </source>
</evidence>
<name>A0ABY4IJ44_9MICO</name>
<dbReference type="Gene3D" id="3.40.50.300">
    <property type="entry name" value="P-loop containing nucleotide triphosphate hydrolases"/>
    <property type="match status" value="1"/>
</dbReference>
<evidence type="ECO:0000313" key="5">
    <source>
        <dbReference type="EMBL" id="UPL12780.1"/>
    </source>
</evidence>
<evidence type="ECO:0000313" key="6">
    <source>
        <dbReference type="Proteomes" id="UP000831467"/>
    </source>
</evidence>
<dbReference type="InterPro" id="IPR001977">
    <property type="entry name" value="Depp_CoAkinase"/>
</dbReference>
<dbReference type="InterPro" id="IPR027417">
    <property type="entry name" value="P-loop_NTPase"/>
</dbReference>
<protein>
    <recommendedName>
        <fullName evidence="3 4">Dephospho-CoA kinase</fullName>
        <ecNumber evidence="3 4">2.7.1.24</ecNumber>
    </recommendedName>
    <alternativeName>
        <fullName evidence="3">Dephosphocoenzyme A kinase</fullName>
    </alternativeName>
</protein>
<dbReference type="PANTHER" id="PTHR10695:SF46">
    <property type="entry name" value="BIFUNCTIONAL COENZYME A SYNTHASE-RELATED"/>
    <property type="match status" value="1"/>
</dbReference>
<keyword evidence="3" id="KW-0173">Coenzyme A biosynthesis</keyword>
<accession>A0ABY4IJ44</accession>
<dbReference type="EC" id="2.7.1.24" evidence="3 4"/>
<dbReference type="HAMAP" id="MF_00376">
    <property type="entry name" value="Dephospho_CoA_kinase"/>
    <property type="match status" value="1"/>
</dbReference>
<dbReference type="PANTHER" id="PTHR10695">
    <property type="entry name" value="DEPHOSPHO-COA KINASE-RELATED"/>
    <property type="match status" value="1"/>
</dbReference>
<dbReference type="NCBIfam" id="TIGR00152">
    <property type="entry name" value="dephospho-CoA kinase"/>
    <property type="match status" value="1"/>
</dbReference>
<comment type="subcellular location">
    <subcellularLocation>
        <location evidence="3">Cytoplasm</location>
    </subcellularLocation>
</comment>
<dbReference type="CDD" id="cd02022">
    <property type="entry name" value="DPCK"/>
    <property type="match status" value="1"/>
</dbReference>
<dbReference type="Pfam" id="PF01121">
    <property type="entry name" value="CoaE"/>
    <property type="match status" value="1"/>
</dbReference>
<keyword evidence="1 3" id="KW-0547">Nucleotide-binding</keyword>
<reference evidence="5 6" key="1">
    <citation type="submission" date="2021-06" db="EMBL/GenBank/DDBJ databases">
        <title>Genome-based taxonomic framework of Microbacterium strains isolated from marine environment, the description of four new species and reclassification of four preexisting species.</title>
        <authorList>
            <person name="Lee S.D."/>
            <person name="Kim S.-M."/>
            <person name="Byeon Y.-S."/>
            <person name="Yang H.L."/>
            <person name="Kim I.S."/>
        </authorList>
    </citation>
    <scope>NUCLEOTIDE SEQUENCE [LARGE SCALE GENOMIC DNA]</scope>
    <source>
        <strain evidence="5 6">SSW1-51</strain>
    </source>
</reference>
<organism evidence="5 6">
    <name type="scientific">Microbacterium sufflavum</name>
    <dbReference type="NCBI Taxonomy" id="2851649"/>
    <lineage>
        <taxon>Bacteria</taxon>
        <taxon>Bacillati</taxon>
        <taxon>Actinomycetota</taxon>
        <taxon>Actinomycetes</taxon>
        <taxon>Micrococcales</taxon>
        <taxon>Microbacteriaceae</taxon>
        <taxon>Microbacterium</taxon>
    </lineage>
</organism>
<gene>
    <name evidence="3 5" type="primary">coaE</name>
    <name evidence="5" type="ORF">KV394_02630</name>
</gene>
<keyword evidence="6" id="KW-1185">Reference proteome</keyword>